<comment type="caution">
    <text evidence="1">The sequence shown here is derived from an EMBL/GenBank/DDBJ whole genome shotgun (WGS) entry which is preliminary data.</text>
</comment>
<dbReference type="Proteomes" id="UP000676853">
    <property type="component" value="Unassembled WGS sequence"/>
</dbReference>
<dbReference type="EMBL" id="JAGXOE010000144">
    <property type="protein sequence ID" value="MBS4104308.1"/>
    <property type="molecule type" value="Genomic_DNA"/>
</dbReference>
<keyword evidence="2" id="KW-1185">Reference proteome</keyword>
<evidence type="ECO:0008006" key="3">
    <source>
        <dbReference type="Google" id="ProtNLM"/>
    </source>
</evidence>
<dbReference type="RefSeq" id="WP_212555367.1">
    <property type="nucleotide sequence ID" value="NZ_JAGXOE010000144.1"/>
</dbReference>
<gene>
    <name evidence="1" type="ORF">KFZ73_24145</name>
</gene>
<protein>
    <recommendedName>
        <fullName evidence="3">Winged helix-turn-helix domain-containing protein</fullName>
    </recommendedName>
</protein>
<dbReference type="InterPro" id="IPR036390">
    <property type="entry name" value="WH_DNA-bd_sf"/>
</dbReference>
<name>A0ABS5NJ52_TSUPA</name>
<evidence type="ECO:0000313" key="1">
    <source>
        <dbReference type="EMBL" id="MBS4104308.1"/>
    </source>
</evidence>
<evidence type="ECO:0000313" key="2">
    <source>
        <dbReference type="Proteomes" id="UP000676853"/>
    </source>
</evidence>
<proteinExistence type="predicted"/>
<organism evidence="1 2">
    <name type="scientific">Tsukamurella paurometabola</name>
    <name type="common">Corynebacterium paurometabolum</name>
    <dbReference type="NCBI Taxonomy" id="2061"/>
    <lineage>
        <taxon>Bacteria</taxon>
        <taxon>Bacillati</taxon>
        <taxon>Actinomycetota</taxon>
        <taxon>Actinomycetes</taxon>
        <taxon>Mycobacteriales</taxon>
        <taxon>Tsukamurellaceae</taxon>
        <taxon>Tsukamurella</taxon>
    </lineage>
</organism>
<accession>A0ABS5NJ52</accession>
<reference evidence="1 2" key="1">
    <citation type="submission" date="2021-04" db="EMBL/GenBank/DDBJ databases">
        <title>Whole genome sequence analysis of a thiophenic sulfur metabolizing bacteria.</title>
        <authorList>
            <person name="Akhtar N."/>
            <person name="Akram J."/>
            <person name="Aslam A."/>
        </authorList>
    </citation>
    <scope>NUCLEOTIDE SEQUENCE [LARGE SCALE GENOMIC DNA]</scope>
    <source>
        <strain evidence="1 2">3OW</strain>
    </source>
</reference>
<sequence length="70" mass="7783">MTRPDKFILQVIVAADRRVTIADLRAMTRLPQRAIDTGIGHLRNRGYIALAGYGNFVPTNLGRARAAEFD</sequence>
<dbReference type="SUPFAM" id="SSF46785">
    <property type="entry name" value="Winged helix' DNA-binding domain"/>
    <property type="match status" value="1"/>
</dbReference>